<reference evidence="1" key="1">
    <citation type="submission" date="2014-11" db="EMBL/GenBank/DDBJ databases">
        <authorList>
            <person name="Amaro Gonzalez C."/>
        </authorList>
    </citation>
    <scope>NUCLEOTIDE SEQUENCE</scope>
</reference>
<organism evidence="1">
    <name type="scientific">Anguilla anguilla</name>
    <name type="common">European freshwater eel</name>
    <name type="synonym">Muraena anguilla</name>
    <dbReference type="NCBI Taxonomy" id="7936"/>
    <lineage>
        <taxon>Eukaryota</taxon>
        <taxon>Metazoa</taxon>
        <taxon>Chordata</taxon>
        <taxon>Craniata</taxon>
        <taxon>Vertebrata</taxon>
        <taxon>Euteleostomi</taxon>
        <taxon>Actinopterygii</taxon>
        <taxon>Neopterygii</taxon>
        <taxon>Teleostei</taxon>
        <taxon>Anguilliformes</taxon>
        <taxon>Anguillidae</taxon>
        <taxon>Anguilla</taxon>
    </lineage>
</organism>
<reference evidence="1" key="2">
    <citation type="journal article" date="2015" name="Fish Shellfish Immunol.">
        <title>Early steps in the European eel (Anguilla anguilla)-Vibrio vulnificus interaction in the gills: Role of the RtxA13 toxin.</title>
        <authorList>
            <person name="Callol A."/>
            <person name="Pajuelo D."/>
            <person name="Ebbesson L."/>
            <person name="Teles M."/>
            <person name="MacKenzie S."/>
            <person name="Amaro C."/>
        </authorList>
    </citation>
    <scope>NUCLEOTIDE SEQUENCE</scope>
</reference>
<evidence type="ECO:0000313" key="1">
    <source>
        <dbReference type="EMBL" id="JAH96518.1"/>
    </source>
</evidence>
<accession>A0A0E9X4A5</accession>
<dbReference type="AlphaFoldDB" id="A0A0E9X4A5"/>
<sequence length="67" mass="8101">MNKHSCLHFHTRYVHSPVQDPRKRDNFKILQRYKDDMSKCTLAFLRNDETSESKRTMRMTGSVMPWL</sequence>
<dbReference type="EMBL" id="GBXM01012059">
    <property type="protein sequence ID" value="JAH96518.1"/>
    <property type="molecule type" value="Transcribed_RNA"/>
</dbReference>
<proteinExistence type="predicted"/>
<protein>
    <submittedName>
        <fullName evidence="1">Uncharacterized protein</fullName>
    </submittedName>
</protein>
<name>A0A0E9X4A5_ANGAN</name>